<name>A0A1I2FEJ7_9MICO</name>
<accession>A0A1I2FEJ7</accession>
<proteinExistence type="predicted"/>
<sequence length="244" mass="25851">MSSALFSKKRTEAAAQPSTKVTRTGGVVAGASALPQVNLLPQWVREGRNLRRLKVLLGIAVLAVVLLAVTAWFTAQTMASNAKEALETEQTRTAALLREQSQYAAVPAIKGQITATMAARNLAVAFDVPWLPMTTQLYDTAPDGSTITVVNVTTMTPMQGAPVVADAITRQGVATVLMTAESDDLIDTTEWLKGLAEVPGVVDPVFTTQALGQNAEGDTVYTVEASAQIDASALVFRFTEEEGN</sequence>
<dbReference type="Proteomes" id="UP000198520">
    <property type="component" value="Unassembled WGS sequence"/>
</dbReference>
<dbReference type="EMBL" id="FONZ01000002">
    <property type="protein sequence ID" value="SFF03675.1"/>
    <property type="molecule type" value="Genomic_DNA"/>
</dbReference>
<dbReference type="STRING" id="285351.SAMN04488035_1277"/>
<dbReference type="OrthoDB" id="5196233at2"/>
<evidence type="ECO:0000313" key="3">
    <source>
        <dbReference type="Proteomes" id="UP000198520"/>
    </source>
</evidence>
<reference evidence="3" key="1">
    <citation type="submission" date="2016-10" db="EMBL/GenBank/DDBJ databases">
        <authorList>
            <person name="Varghese N."/>
            <person name="Submissions S."/>
        </authorList>
    </citation>
    <scope>NUCLEOTIDE SEQUENCE [LARGE SCALE GENOMIC DNA]</scope>
    <source>
        <strain evidence="3">DSM 19083</strain>
    </source>
</reference>
<organism evidence="2 3">
    <name type="scientific">Flavimobilis marinus</name>
    <dbReference type="NCBI Taxonomy" id="285351"/>
    <lineage>
        <taxon>Bacteria</taxon>
        <taxon>Bacillati</taxon>
        <taxon>Actinomycetota</taxon>
        <taxon>Actinomycetes</taxon>
        <taxon>Micrococcales</taxon>
        <taxon>Jonesiaceae</taxon>
        <taxon>Flavimobilis</taxon>
    </lineage>
</organism>
<gene>
    <name evidence="2" type="ORF">SAMN04488035_1277</name>
</gene>
<feature type="transmembrane region" description="Helical" evidence="1">
    <location>
        <begin position="55"/>
        <end position="75"/>
    </location>
</feature>
<evidence type="ECO:0000256" key="1">
    <source>
        <dbReference type="SAM" id="Phobius"/>
    </source>
</evidence>
<keyword evidence="1" id="KW-0812">Transmembrane</keyword>
<keyword evidence="3" id="KW-1185">Reference proteome</keyword>
<protein>
    <recommendedName>
        <fullName evidence="4">Tfp pilus assembly protein PilN</fullName>
    </recommendedName>
</protein>
<evidence type="ECO:0000313" key="2">
    <source>
        <dbReference type="EMBL" id="SFF03675.1"/>
    </source>
</evidence>
<dbReference type="AlphaFoldDB" id="A0A1I2FEJ7"/>
<keyword evidence="1" id="KW-0472">Membrane</keyword>
<keyword evidence="1" id="KW-1133">Transmembrane helix</keyword>
<dbReference type="RefSeq" id="WP_093376279.1">
    <property type="nucleotide sequence ID" value="NZ_BNAN01000002.1"/>
</dbReference>
<evidence type="ECO:0008006" key="4">
    <source>
        <dbReference type="Google" id="ProtNLM"/>
    </source>
</evidence>